<dbReference type="PANTHER" id="PTHR16156:SF10">
    <property type="entry name" value="AFTIPHILIN-RELATED"/>
    <property type="match status" value="1"/>
</dbReference>
<feature type="region of interest" description="Disordered" evidence="1">
    <location>
        <begin position="1"/>
        <end position="31"/>
    </location>
</feature>
<feature type="compositionally biased region" description="Low complexity" evidence="1">
    <location>
        <begin position="1"/>
        <end position="11"/>
    </location>
</feature>
<dbReference type="GO" id="GO:0030121">
    <property type="term" value="C:AP-1 adaptor complex"/>
    <property type="evidence" value="ECO:0007669"/>
    <property type="project" value="TreeGrafter"/>
</dbReference>
<organism evidence="3 4">
    <name type="scientific">Brassicogethes aeneus</name>
    <name type="common">Rape pollen beetle</name>
    <name type="synonym">Meligethes aeneus</name>
    <dbReference type="NCBI Taxonomy" id="1431903"/>
    <lineage>
        <taxon>Eukaryota</taxon>
        <taxon>Metazoa</taxon>
        <taxon>Ecdysozoa</taxon>
        <taxon>Arthropoda</taxon>
        <taxon>Hexapoda</taxon>
        <taxon>Insecta</taxon>
        <taxon>Pterygota</taxon>
        <taxon>Neoptera</taxon>
        <taxon>Endopterygota</taxon>
        <taxon>Coleoptera</taxon>
        <taxon>Polyphaga</taxon>
        <taxon>Cucujiformia</taxon>
        <taxon>Nitidulidae</taxon>
        <taxon>Meligethinae</taxon>
        <taxon>Brassicogethes</taxon>
    </lineage>
</organism>
<evidence type="ECO:0000313" key="4">
    <source>
        <dbReference type="Proteomes" id="UP001154078"/>
    </source>
</evidence>
<dbReference type="InterPro" id="IPR029205">
    <property type="entry name" value="Clathrin-bd"/>
</dbReference>
<dbReference type="OrthoDB" id="5917212at2759"/>
<accession>A0A9P0AWY3</accession>
<dbReference type="InterPro" id="IPR046359">
    <property type="entry name" value="Aftin-like"/>
</dbReference>
<proteinExistence type="predicted"/>
<dbReference type="GO" id="GO:0030276">
    <property type="term" value="F:clathrin binding"/>
    <property type="evidence" value="ECO:0007669"/>
    <property type="project" value="InterPro"/>
</dbReference>
<dbReference type="EMBL" id="OV121133">
    <property type="protein sequence ID" value="CAH0550027.1"/>
    <property type="molecule type" value="Genomic_DNA"/>
</dbReference>
<dbReference type="AlphaFoldDB" id="A0A9P0AWY3"/>
<name>A0A9P0AWY3_BRAAE</name>
<sequence length="932" mass="104697">MSNIIPPLLSNSPPPIMGALDDDEDDDFGNFRAAHDLSYSCDNLSLPSSPYHSPDKEDSLDINRNSSKDKKDFHDRRKESFSTNGDFSGFTVDTPPPLSASDIVTKTNEKSEPYDEAFKNHDISDDTECSLDKINIVNSFVDAEQEICDSISLGDESTEISKKINDELLLNNVKNLTIGDDVNISQIKIDDFGEFLKPPDNLKEEIIKNYVEKPLKSEESDLSKEENPAKFEVLKIEENYVNGVDFDEPGDDFGDFEAPIEEITKIENIVNDEENKEDLDKIEEKHDNFEEFSSFEDADDANEDKMVTNHEIIKDCTIENETEENEDEFGDFECNFKNEEPQSQKTYDDFGNFEAPKITEEEDFDDDFGDFATASTSKKEETEFGDFPNENFGNFANFEETDFSSVTMLTLERENVLEKCELILKEMFPDFEKNPDTDLLIDEITKDDAVFEEIKDLTETNALEYQWSKSTSQKVLLKSLNIDTRNILHGSAWNPSMPRFAANLGSTPLEPIKPEVIRQPATKPVEVNLATPGPAASAATAPATLEIPSAQFDWTGSGLINPLDSATAKEKDSTTGLNVAEVLQPIATQPPTISTNRSEDFDDFDDFSSYTPQPQQSWSNMVPVPLRETHISSYEGVEKNVKDFGWLQPTIVTPEMPRKEIVEEKPTVTIPIESHDDFDVFGEFESVKATEEPTPSKIDQIDDEDDFTDFHSSIPEPKQPVENKMQPPETLQPIRPAVLPLEPLKPSIMTPQNLSTQINWPDPGISDEDLKRFEVSFSKAIDVDEKPKMTSVEQKPQKEDDEWSDFVSVQKPSPVHKFNKIERSPTPDLPLSVLTLGNLQPARQPIPVVTPQGLMQTKISTQALDNDDWSDFVSSPLPQTNGCPDNRQKTNITTNPAHFAAQGKSAHVRISSISALPDLDFRATGSWSNNRK</sequence>
<dbReference type="GO" id="GO:0032588">
    <property type="term" value="C:trans-Golgi network membrane"/>
    <property type="evidence" value="ECO:0007669"/>
    <property type="project" value="InterPro"/>
</dbReference>
<evidence type="ECO:0000256" key="1">
    <source>
        <dbReference type="SAM" id="MobiDB-lite"/>
    </source>
</evidence>
<feature type="region of interest" description="Disordered" evidence="1">
    <location>
        <begin position="786"/>
        <end position="805"/>
    </location>
</feature>
<dbReference type="Pfam" id="PF15045">
    <property type="entry name" value="Clathrin_bdg"/>
    <property type="match status" value="1"/>
</dbReference>
<keyword evidence="4" id="KW-1185">Reference proteome</keyword>
<feature type="region of interest" description="Disordered" evidence="1">
    <location>
        <begin position="44"/>
        <end position="113"/>
    </location>
</feature>
<evidence type="ECO:0000313" key="3">
    <source>
        <dbReference type="EMBL" id="CAH0550027.1"/>
    </source>
</evidence>
<reference evidence="3" key="1">
    <citation type="submission" date="2021-12" db="EMBL/GenBank/DDBJ databases">
        <authorList>
            <person name="King R."/>
        </authorList>
    </citation>
    <scope>NUCLEOTIDE SEQUENCE</scope>
</reference>
<feature type="compositionally biased region" description="Basic and acidic residues" evidence="1">
    <location>
        <begin position="53"/>
        <end position="80"/>
    </location>
</feature>
<feature type="domain" description="Aftiphilin clathrin-binding box" evidence="2">
    <location>
        <begin position="449"/>
        <end position="515"/>
    </location>
</feature>
<evidence type="ECO:0000259" key="2">
    <source>
        <dbReference type="Pfam" id="PF15045"/>
    </source>
</evidence>
<dbReference type="PANTHER" id="PTHR16156">
    <property type="entry name" value="AFTIPHILIN A-RELATED"/>
    <property type="match status" value="1"/>
</dbReference>
<protein>
    <recommendedName>
        <fullName evidence="2">Aftiphilin clathrin-binding box domain-containing protein</fullName>
    </recommendedName>
</protein>
<dbReference type="Proteomes" id="UP001154078">
    <property type="component" value="Chromosome 2"/>
</dbReference>
<gene>
    <name evidence="3" type="ORF">MELIAE_LOCUS2944</name>
</gene>